<evidence type="ECO:0000313" key="2">
    <source>
        <dbReference type="EMBL" id="WBO61628.1"/>
    </source>
</evidence>
<keyword evidence="3" id="KW-1185">Reference proteome</keyword>
<name>A0ABY7NTR0_9ACTN</name>
<dbReference type="EMBL" id="CP115300">
    <property type="protein sequence ID" value="WBO61628.1"/>
    <property type="molecule type" value="Genomic_DNA"/>
</dbReference>
<reference evidence="2 3" key="1">
    <citation type="submission" date="2022-12" db="EMBL/GenBank/DDBJ databases">
        <authorList>
            <person name="Mo P."/>
        </authorList>
    </citation>
    <scope>NUCLEOTIDE SEQUENCE [LARGE SCALE GENOMIC DNA]</scope>
    <source>
        <strain evidence="2 3">HUAS 2-6</strain>
    </source>
</reference>
<feature type="region of interest" description="Disordered" evidence="1">
    <location>
        <begin position="1"/>
        <end position="23"/>
    </location>
</feature>
<accession>A0ABY7NTR0</accession>
<evidence type="ECO:0000313" key="3">
    <source>
        <dbReference type="Proteomes" id="UP001212326"/>
    </source>
</evidence>
<sequence length="69" mass="7803">MDADTVNRELSIAGDDNRRRSNGDRYHAALRDPFNRMLGQLHHCLARHEKFDETIAFHQPTCSPLAAAA</sequence>
<protein>
    <submittedName>
        <fullName evidence="2">Uncharacterized protein</fullName>
    </submittedName>
</protein>
<dbReference type="Proteomes" id="UP001212326">
    <property type="component" value="Chromosome"/>
</dbReference>
<evidence type="ECO:0000256" key="1">
    <source>
        <dbReference type="SAM" id="MobiDB-lite"/>
    </source>
</evidence>
<organism evidence="2 3">
    <name type="scientific">Streptomyces camelliae</name>
    <dbReference type="NCBI Taxonomy" id="3004093"/>
    <lineage>
        <taxon>Bacteria</taxon>
        <taxon>Bacillati</taxon>
        <taxon>Actinomycetota</taxon>
        <taxon>Actinomycetes</taxon>
        <taxon>Kitasatosporales</taxon>
        <taxon>Streptomycetaceae</taxon>
        <taxon>Streptomyces</taxon>
    </lineage>
</organism>
<dbReference type="RefSeq" id="WP_270079587.1">
    <property type="nucleotide sequence ID" value="NZ_CP115300.1"/>
</dbReference>
<gene>
    <name evidence="2" type="ORF">O1G22_01480</name>
</gene>
<proteinExistence type="predicted"/>